<protein>
    <submittedName>
        <fullName evidence="1">Uncharacterized protein</fullName>
    </submittedName>
</protein>
<name>A0A8S2UTB9_9BILA</name>
<evidence type="ECO:0000313" key="2">
    <source>
        <dbReference type="Proteomes" id="UP000676336"/>
    </source>
</evidence>
<feature type="non-terminal residue" evidence="1">
    <location>
        <position position="1"/>
    </location>
</feature>
<dbReference type="EMBL" id="CAJOBI010047490">
    <property type="protein sequence ID" value="CAF4354928.1"/>
    <property type="molecule type" value="Genomic_DNA"/>
</dbReference>
<dbReference type="AlphaFoldDB" id="A0A8S2UTB9"/>
<evidence type="ECO:0000313" key="1">
    <source>
        <dbReference type="EMBL" id="CAF4354928.1"/>
    </source>
</evidence>
<accession>A0A8S2UTB9</accession>
<reference evidence="1" key="1">
    <citation type="submission" date="2021-02" db="EMBL/GenBank/DDBJ databases">
        <authorList>
            <person name="Nowell W R."/>
        </authorList>
    </citation>
    <scope>NUCLEOTIDE SEQUENCE</scope>
</reference>
<dbReference type="Proteomes" id="UP000676336">
    <property type="component" value="Unassembled WGS sequence"/>
</dbReference>
<organism evidence="1 2">
    <name type="scientific">Rotaria magnacalcarata</name>
    <dbReference type="NCBI Taxonomy" id="392030"/>
    <lineage>
        <taxon>Eukaryota</taxon>
        <taxon>Metazoa</taxon>
        <taxon>Spiralia</taxon>
        <taxon>Gnathifera</taxon>
        <taxon>Rotifera</taxon>
        <taxon>Eurotatoria</taxon>
        <taxon>Bdelloidea</taxon>
        <taxon>Philodinida</taxon>
        <taxon>Philodinidae</taxon>
        <taxon>Rotaria</taxon>
    </lineage>
</organism>
<gene>
    <name evidence="1" type="ORF">SMN809_LOCUS28418</name>
</gene>
<proteinExistence type="predicted"/>
<sequence>MYFFQPELAYIFLYYLSIDIDDSKTATEIFEKFAHNIIKLSSSHRKPPIPP</sequence>
<comment type="caution">
    <text evidence="1">The sequence shown here is derived from an EMBL/GenBank/DDBJ whole genome shotgun (WGS) entry which is preliminary data.</text>
</comment>